<feature type="compositionally biased region" description="Acidic residues" evidence="1">
    <location>
        <begin position="156"/>
        <end position="174"/>
    </location>
</feature>
<evidence type="ECO:0000313" key="3">
    <source>
        <dbReference type="Proteomes" id="UP000092321"/>
    </source>
</evidence>
<organism evidence="2 3">
    <name type="scientific">Hanseniaspora valbyensis NRRL Y-1626</name>
    <dbReference type="NCBI Taxonomy" id="766949"/>
    <lineage>
        <taxon>Eukaryota</taxon>
        <taxon>Fungi</taxon>
        <taxon>Dikarya</taxon>
        <taxon>Ascomycota</taxon>
        <taxon>Saccharomycotina</taxon>
        <taxon>Saccharomycetes</taxon>
        <taxon>Saccharomycodales</taxon>
        <taxon>Saccharomycodaceae</taxon>
        <taxon>Hanseniaspora</taxon>
    </lineage>
</organism>
<evidence type="ECO:0000256" key="1">
    <source>
        <dbReference type="SAM" id="MobiDB-lite"/>
    </source>
</evidence>
<accession>A0A1B7TF59</accession>
<sequence length="202" mass="22890">MSSKNNKSKNIFTYTKKTIVTREYEQTITNETYTLRNEIEEQQHFAYMVHKKNQARNHHITSDTPIPISYGAQGIGLKPVDNIYDSSSEDDYASNERGQCIDSEDEGEEDNSKYEVNNFDKQRDSDDDDSNEKENDNVPCGGFMGGVLIAVNSDSSDSDVQVEEFSDDYNENEDTYGYNNDANSDNDDNDSSDNGYSSDDSY</sequence>
<feature type="compositionally biased region" description="Basic and acidic residues" evidence="1">
    <location>
        <begin position="110"/>
        <end position="124"/>
    </location>
</feature>
<keyword evidence="3" id="KW-1185">Reference proteome</keyword>
<evidence type="ECO:0008006" key="4">
    <source>
        <dbReference type="Google" id="ProtNLM"/>
    </source>
</evidence>
<dbReference type="AlphaFoldDB" id="A0A1B7TF59"/>
<feature type="region of interest" description="Disordered" evidence="1">
    <location>
        <begin position="81"/>
        <end position="202"/>
    </location>
</feature>
<protein>
    <recommendedName>
        <fullName evidence="4">Transcription factor Iwr1 domain-containing protein</fullName>
    </recommendedName>
</protein>
<dbReference type="Proteomes" id="UP000092321">
    <property type="component" value="Unassembled WGS sequence"/>
</dbReference>
<reference evidence="3" key="1">
    <citation type="journal article" date="2016" name="Proc. Natl. Acad. Sci. U.S.A.">
        <title>Comparative genomics of biotechnologically important yeasts.</title>
        <authorList>
            <person name="Riley R."/>
            <person name="Haridas S."/>
            <person name="Wolfe K.H."/>
            <person name="Lopes M.R."/>
            <person name="Hittinger C.T."/>
            <person name="Goeker M."/>
            <person name="Salamov A.A."/>
            <person name="Wisecaver J.H."/>
            <person name="Long T.M."/>
            <person name="Calvey C.H."/>
            <person name="Aerts A.L."/>
            <person name="Barry K.W."/>
            <person name="Choi C."/>
            <person name="Clum A."/>
            <person name="Coughlan A.Y."/>
            <person name="Deshpande S."/>
            <person name="Douglass A.P."/>
            <person name="Hanson S.J."/>
            <person name="Klenk H.-P."/>
            <person name="LaButti K.M."/>
            <person name="Lapidus A."/>
            <person name="Lindquist E.A."/>
            <person name="Lipzen A.M."/>
            <person name="Meier-Kolthoff J.P."/>
            <person name="Ohm R.A."/>
            <person name="Otillar R.P."/>
            <person name="Pangilinan J.L."/>
            <person name="Peng Y."/>
            <person name="Rokas A."/>
            <person name="Rosa C.A."/>
            <person name="Scheuner C."/>
            <person name="Sibirny A.A."/>
            <person name="Slot J.C."/>
            <person name="Stielow J.B."/>
            <person name="Sun H."/>
            <person name="Kurtzman C.P."/>
            <person name="Blackwell M."/>
            <person name="Grigoriev I.V."/>
            <person name="Jeffries T.W."/>
        </authorList>
    </citation>
    <scope>NUCLEOTIDE SEQUENCE [LARGE SCALE GENOMIC DNA]</scope>
    <source>
        <strain evidence="3">NRRL Y-1626</strain>
    </source>
</reference>
<feature type="compositionally biased region" description="Low complexity" evidence="1">
    <location>
        <begin position="192"/>
        <end position="202"/>
    </location>
</feature>
<dbReference type="EMBL" id="LXPE01000009">
    <property type="protein sequence ID" value="OBA27367.1"/>
    <property type="molecule type" value="Genomic_DNA"/>
</dbReference>
<gene>
    <name evidence="2" type="ORF">HANVADRAFT_52388</name>
</gene>
<name>A0A1B7TF59_9ASCO</name>
<proteinExistence type="predicted"/>
<comment type="caution">
    <text evidence="2">The sequence shown here is derived from an EMBL/GenBank/DDBJ whole genome shotgun (WGS) entry which is preliminary data.</text>
</comment>
<evidence type="ECO:0000313" key="2">
    <source>
        <dbReference type="EMBL" id="OBA27367.1"/>
    </source>
</evidence>